<reference evidence="1 2" key="1">
    <citation type="submission" date="2019-02" db="EMBL/GenBank/DDBJ databases">
        <title>Deep-cultivation of Planctomycetes and their phenomic and genomic characterization uncovers novel biology.</title>
        <authorList>
            <person name="Wiegand S."/>
            <person name="Jogler M."/>
            <person name="Boedeker C."/>
            <person name="Pinto D."/>
            <person name="Vollmers J."/>
            <person name="Rivas-Marin E."/>
            <person name="Kohn T."/>
            <person name="Peeters S.H."/>
            <person name="Heuer A."/>
            <person name="Rast P."/>
            <person name="Oberbeckmann S."/>
            <person name="Bunk B."/>
            <person name="Jeske O."/>
            <person name="Meyerdierks A."/>
            <person name="Storesund J.E."/>
            <person name="Kallscheuer N."/>
            <person name="Luecker S."/>
            <person name="Lage O.M."/>
            <person name="Pohl T."/>
            <person name="Merkel B.J."/>
            <person name="Hornburger P."/>
            <person name="Mueller R.-W."/>
            <person name="Bruemmer F."/>
            <person name="Labrenz M."/>
            <person name="Spormann A.M."/>
            <person name="Op den Camp H."/>
            <person name="Overmann J."/>
            <person name="Amann R."/>
            <person name="Jetten M.S.M."/>
            <person name="Mascher T."/>
            <person name="Medema M.H."/>
            <person name="Devos D.P."/>
            <person name="Kaster A.-K."/>
            <person name="Ovreas L."/>
            <person name="Rohde M."/>
            <person name="Galperin M.Y."/>
            <person name="Jogler C."/>
        </authorList>
    </citation>
    <scope>NUCLEOTIDE SEQUENCE [LARGE SCALE GENOMIC DNA]</scope>
    <source>
        <strain evidence="1 2">Q31a</strain>
    </source>
</reference>
<accession>A0A518GBW0</accession>
<evidence type="ECO:0000313" key="1">
    <source>
        <dbReference type="EMBL" id="QDV26079.1"/>
    </source>
</evidence>
<protein>
    <submittedName>
        <fullName evidence="1">Uncharacterized protein</fullName>
    </submittedName>
</protein>
<sequence length="239" mass="26722">MIDKCFATKRNSDSEIRALKQAVLYGLTSAKAIACDCFGTDMIDERTDEVIARLLSDSLIYEFWITSKTRVFLATPGGHALVCEPEPVHDRRTSFRSLVSGIAMLNFCCVMNEHCQLTRREDIKRLLPGLDRMGAPGSQYIKSVKVARVFGIAKIDFGGAGNWEHIVRKTVAKAHQLVEIPDYLRLAKAKRFELTVLTAMPEKARRINLRFAEYGATTPVRMQAVPIPDLLPLVAPLLC</sequence>
<proteinExistence type="predicted"/>
<dbReference type="Proteomes" id="UP000318017">
    <property type="component" value="Chromosome"/>
</dbReference>
<dbReference type="EMBL" id="CP036298">
    <property type="protein sequence ID" value="QDV26079.1"/>
    <property type="molecule type" value="Genomic_DNA"/>
</dbReference>
<organism evidence="1 2">
    <name type="scientific">Aureliella helgolandensis</name>
    <dbReference type="NCBI Taxonomy" id="2527968"/>
    <lineage>
        <taxon>Bacteria</taxon>
        <taxon>Pseudomonadati</taxon>
        <taxon>Planctomycetota</taxon>
        <taxon>Planctomycetia</taxon>
        <taxon>Pirellulales</taxon>
        <taxon>Pirellulaceae</taxon>
        <taxon>Aureliella</taxon>
    </lineage>
</organism>
<evidence type="ECO:0000313" key="2">
    <source>
        <dbReference type="Proteomes" id="UP000318017"/>
    </source>
</evidence>
<name>A0A518GBW0_9BACT</name>
<dbReference type="OrthoDB" id="9961521at2"/>
<keyword evidence="2" id="KW-1185">Reference proteome</keyword>
<dbReference type="AlphaFoldDB" id="A0A518GBW0"/>
<gene>
    <name evidence="1" type="ORF">Q31a_44500</name>
</gene>
<dbReference type="KEGG" id="ahel:Q31a_44500"/>
<dbReference type="RefSeq" id="WP_145081964.1">
    <property type="nucleotide sequence ID" value="NZ_CP036298.1"/>
</dbReference>